<dbReference type="Proteomes" id="UP000831701">
    <property type="component" value="Chromosome 18"/>
</dbReference>
<gene>
    <name evidence="1" type="ORF">L3Q82_003063</name>
</gene>
<reference evidence="1" key="1">
    <citation type="submission" date="2022-04" db="EMBL/GenBank/DDBJ databases">
        <title>Jade perch genome.</title>
        <authorList>
            <person name="Chao B."/>
        </authorList>
    </citation>
    <scope>NUCLEOTIDE SEQUENCE</scope>
    <source>
        <strain evidence="1">CB-2022</strain>
    </source>
</reference>
<name>A0ACB8VRE8_9TELE</name>
<protein>
    <submittedName>
        <fullName evidence="1">Uncharacterized protein</fullName>
    </submittedName>
</protein>
<accession>A0ACB8VRE8</accession>
<dbReference type="EMBL" id="CM041548">
    <property type="protein sequence ID" value="KAI3358045.1"/>
    <property type="molecule type" value="Genomic_DNA"/>
</dbReference>
<keyword evidence="2" id="KW-1185">Reference proteome</keyword>
<sequence length="72" mass="8107">MVLDRKRVACPLQVGGEVLPAKQVEEFKYLGVLFTSEGKIEREIDRRIGAASAVMRSVYRTVVVKKELSRKA</sequence>
<comment type="caution">
    <text evidence="1">The sequence shown here is derived from an EMBL/GenBank/DDBJ whole genome shotgun (WGS) entry which is preliminary data.</text>
</comment>
<evidence type="ECO:0000313" key="1">
    <source>
        <dbReference type="EMBL" id="KAI3358045.1"/>
    </source>
</evidence>
<proteinExistence type="predicted"/>
<evidence type="ECO:0000313" key="2">
    <source>
        <dbReference type="Proteomes" id="UP000831701"/>
    </source>
</evidence>
<organism evidence="1 2">
    <name type="scientific">Scortum barcoo</name>
    <name type="common">barcoo grunter</name>
    <dbReference type="NCBI Taxonomy" id="214431"/>
    <lineage>
        <taxon>Eukaryota</taxon>
        <taxon>Metazoa</taxon>
        <taxon>Chordata</taxon>
        <taxon>Craniata</taxon>
        <taxon>Vertebrata</taxon>
        <taxon>Euteleostomi</taxon>
        <taxon>Actinopterygii</taxon>
        <taxon>Neopterygii</taxon>
        <taxon>Teleostei</taxon>
        <taxon>Neoteleostei</taxon>
        <taxon>Acanthomorphata</taxon>
        <taxon>Eupercaria</taxon>
        <taxon>Centrarchiformes</taxon>
        <taxon>Terapontoidei</taxon>
        <taxon>Terapontidae</taxon>
        <taxon>Scortum</taxon>
    </lineage>
</organism>